<dbReference type="SUPFAM" id="SSF56935">
    <property type="entry name" value="Porins"/>
    <property type="match status" value="1"/>
</dbReference>
<sequence>MGVLILTLLPGIVGGQNNTNSPYTRYGYGQLSEPSSAKSKAMGGIAYGLRDNYQINPSNPASYTAVDSLTFLFEGGITLQNTNFSDGTTKLNAKNSSFDYVAMQFRLHKKIGATLGILPFSNVGYNITENPTTTSGVVYTGEGGTHQIFAGLGVKLLKDLSIGVNVSYFWGDITRTISEYFSSSSAYPYEETTNVSIGDKKVDFGLQYYRQFGKKNALTGGVFFSPKHALHNNTYIMTTTSSSTVKDTVADFGIPLSLGVGLTYIYDERLTVGLDWSMENWGEVRYMNDANAFCNRYRLSGGAEYLPEKKGRGYFSFVKYRLGGYYSLPYYKIGDMRATKEYGVTGGVALPMPRTHSVLTISAQYIRVNGQGINTLDENYLKLNIGLTFNERWFFKRKVD</sequence>
<dbReference type="AlphaFoldDB" id="A0A5J4T1G6"/>
<dbReference type="EMBL" id="SNRY01000016">
    <property type="protein sequence ID" value="KAA6351285.1"/>
    <property type="molecule type" value="Genomic_DNA"/>
</dbReference>
<accession>A0A5J4T1G6</accession>
<protein>
    <recommendedName>
        <fullName evidence="2">Outer membrane protein</fullName>
    </recommendedName>
</protein>
<reference evidence="1" key="1">
    <citation type="submission" date="2019-03" db="EMBL/GenBank/DDBJ databases">
        <title>Single cell metagenomics reveals metabolic interactions within the superorganism composed of flagellate Streblomastix strix and complex community of Bacteroidetes bacteria on its surface.</title>
        <authorList>
            <person name="Treitli S.C."/>
            <person name="Kolisko M."/>
            <person name="Husnik F."/>
            <person name="Keeling P."/>
            <person name="Hampl V."/>
        </authorList>
    </citation>
    <scope>NUCLEOTIDE SEQUENCE</scope>
    <source>
        <strain evidence="1">STM</strain>
    </source>
</reference>
<evidence type="ECO:0008006" key="2">
    <source>
        <dbReference type="Google" id="ProtNLM"/>
    </source>
</evidence>
<organism evidence="1">
    <name type="scientific">termite gut metagenome</name>
    <dbReference type="NCBI Taxonomy" id="433724"/>
    <lineage>
        <taxon>unclassified sequences</taxon>
        <taxon>metagenomes</taxon>
        <taxon>organismal metagenomes</taxon>
    </lineage>
</organism>
<evidence type="ECO:0000313" key="1">
    <source>
        <dbReference type="EMBL" id="KAA6351285.1"/>
    </source>
</evidence>
<dbReference type="Gene3D" id="2.40.160.60">
    <property type="entry name" value="Outer membrane protein transport protein (OMPP1/FadL/TodX)"/>
    <property type="match status" value="1"/>
</dbReference>
<proteinExistence type="predicted"/>
<name>A0A5J4T1G6_9ZZZZ</name>
<comment type="caution">
    <text evidence="1">The sequence shown here is derived from an EMBL/GenBank/DDBJ whole genome shotgun (WGS) entry which is preliminary data.</text>
</comment>
<gene>
    <name evidence="1" type="ORF">EZS27_001431</name>
</gene>